<dbReference type="AlphaFoldDB" id="A9BBP4"/>
<dbReference type="NCBIfam" id="TIGR03792">
    <property type="entry name" value="TIGR03792 family protein"/>
    <property type="match status" value="1"/>
</dbReference>
<accession>A9BBP4</accession>
<dbReference type="HOGENOM" id="CLU_135081_0_0_3"/>
<sequence>MYRVFKKSGIGLFFLKLFICVVILFFGTTHIAVASSQITLESPKEYMIVEYLRLRVPEEDREAWLIAEKKSWEPWLEKKDGFLGRQLFWDKQSEEGTVLISWSSRGDWKSIPKEEIEKVQGLFEELARGQTGKEFGNPFPIQFEGELLPQ</sequence>
<dbReference type="KEGG" id="pmj:P9211_13251"/>
<dbReference type="OrthoDB" id="531457at2"/>
<gene>
    <name evidence="2" type="ordered locus">P9211_13251</name>
</gene>
<keyword evidence="3" id="KW-1185">Reference proteome</keyword>
<keyword evidence="1" id="KW-0812">Transmembrane</keyword>
<dbReference type="InterPro" id="IPR011008">
    <property type="entry name" value="Dimeric_a/b-barrel"/>
</dbReference>
<name>A9BBP4_PROM4</name>
<evidence type="ECO:0000256" key="1">
    <source>
        <dbReference type="SAM" id="Phobius"/>
    </source>
</evidence>
<feature type="transmembrane region" description="Helical" evidence="1">
    <location>
        <begin position="12"/>
        <end position="33"/>
    </location>
</feature>
<organism evidence="2 3">
    <name type="scientific">Prochlorococcus marinus (strain MIT 9211)</name>
    <dbReference type="NCBI Taxonomy" id="93059"/>
    <lineage>
        <taxon>Bacteria</taxon>
        <taxon>Bacillati</taxon>
        <taxon>Cyanobacteriota</taxon>
        <taxon>Cyanophyceae</taxon>
        <taxon>Synechococcales</taxon>
        <taxon>Prochlorococcaceae</taxon>
        <taxon>Prochlorococcus</taxon>
    </lineage>
</organism>
<dbReference type="STRING" id="93059.P9211_13251"/>
<protein>
    <recommendedName>
        <fullName evidence="4">TIGR03792 family protein</fullName>
    </recommendedName>
</protein>
<evidence type="ECO:0000313" key="2">
    <source>
        <dbReference type="EMBL" id="ABX09256.1"/>
    </source>
</evidence>
<dbReference type="RefSeq" id="WP_012195877.1">
    <property type="nucleotide sequence ID" value="NC_009976.1"/>
</dbReference>
<keyword evidence="1" id="KW-1133">Transmembrane helix</keyword>
<dbReference type="SUPFAM" id="SSF54909">
    <property type="entry name" value="Dimeric alpha+beta barrel"/>
    <property type="match status" value="1"/>
</dbReference>
<evidence type="ECO:0008006" key="4">
    <source>
        <dbReference type="Google" id="ProtNLM"/>
    </source>
</evidence>
<dbReference type="Proteomes" id="UP000000788">
    <property type="component" value="Chromosome"/>
</dbReference>
<dbReference type="InterPro" id="IPR022512">
    <property type="entry name" value="CHP03792"/>
</dbReference>
<dbReference type="EMBL" id="CP000878">
    <property type="protein sequence ID" value="ABX09256.1"/>
    <property type="molecule type" value="Genomic_DNA"/>
</dbReference>
<evidence type="ECO:0000313" key="3">
    <source>
        <dbReference type="Proteomes" id="UP000000788"/>
    </source>
</evidence>
<proteinExistence type="predicted"/>
<dbReference type="eggNOG" id="COG2329">
    <property type="taxonomic scope" value="Bacteria"/>
</dbReference>
<keyword evidence="1" id="KW-0472">Membrane</keyword>
<reference evidence="2 3" key="1">
    <citation type="journal article" date="2007" name="PLoS Genet.">
        <title>Patterns and implications of gene gain and loss in the evolution of Prochlorococcus.</title>
        <authorList>
            <person name="Kettler G.C."/>
            <person name="Martiny A.C."/>
            <person name="Huang K."/>
            <person name="Zucker J."/>
            <person name="Coleman M.L."/>
            <person name="Rodrigue S."/>
            <person name="Chen F."/>
            <person name="Lapidus A."/>
            <person name="Ferriera S."/>
            <person name="Johnson J."/>
            <person name="Steglich C."/>
            <person name="Church G.M."/>
            <person name="Richardson P."/>
            <person name="Chisholm S.W."/>
        </authorList>
    </citation>
    <scope>NUCLEOTIDE SEQUENCE [LARGE SCALE GENOMIC DNA]</scope>
    <source>
        <strain evidence="3">MIT 9211</strain>
    </source>
</reference>